<evidence type="ECO:0000256" key="10">
    <source>
        <dbReference type="SAM" id="Coils"/>
    </source>
</evidence>
<dbReference type="GO" id="GO:0051301">
    <property type="term" value="P:cell division"/>
    <property type="evidence" value="ECO:0007669"/>
    <property type="project" value="UniProtKB-KW"/>
</dbReference>
<evidence type="ECO:0000313" key="13">
    <source>
        <dbReference type="EMBL" id="KIM22769.1"/>
    </source>
</evidence>
<evidence type="ECO:0000256" key="9">
    <source>
        <dbReference type="ARBA" id="ARBA00023328"/>
    </source>
</evidence>
<keyword evidence="6" id="KW-0498">Mitosis</keyword>
<dbReference type="GO" id="GO:0051233">
    <property type="term" value="C:spindle midzone"/>
    <property type="evidence" value="ECO:0007669"/>
    <property type="project" value="TreeGrafter"/>
</dbReference>
<name>A0A0C3ARU2_SERVB</name>
<keyword evidence="5" id="KW-0132">Cell division</keyword>
<evidence type="ECO:0000256" key="4">
    <source>
        <dbReference type="ARBA" id="ARBA00022454"/>
    </source>
</evidence>
<feature type="domain" description="Borealin N-terminal" evidence="12">
    <location>
        <begin position="21"/>
        <end position="74"/>
    </location>
</feature>
<feature type="region of interest" description="Disordered" evidence="11">
    <location>
        <begin position="94"/>
        <end position="191"/>
    </location>
</feature>
<dbReference type="Pfam" id="PF10444">
    <property type="entry name" value="Nbl1_Borealin_N"/>
    <property type="match status" value="1"/>
</dbReference>
<keyword evidence="4" id="KW-0158">Chromosome</keyword>
<gene>
    <name evidence="13" type="ORF">M408DRAFT_18103</name>
</gene>
<sequence length="318" mass="35150">MNTPKLKQRVSTPSGTLTAEDKERLIENLNIEVTNHRRRYEAFLEQLLEGFSLRHATEITRIPKSIRQIKLKKFDLYGGNVQACVQAITRQRMAENDGEGQSKKRKWQAALLEQSEEERASKTPRLVPASPTKGGPKRALFPKTPTRNIPAPSRTALPPASPVKHSTTTSQFKPPTTGFNPVLPPKTPTYPRRHARYNESVLSINGTPLALPRSHPDNDDTTKDTRAGFVIKRDPAYNHNPSYSMASSASTSTAVSNSSAGSGALITVATHKGETIQFDPLLTSPGTLERMPDLTDSAKKQVRDDTARIVQALAKWRL</sequence>
<keyword evidence="9" id="KW-0137">Centromere</keyword>
<accession>A0A0C3ARU2</accession>
<evidence type="ECO:0000256" key="1">
    <source>
        <dbReference type="ARBA" id="ARBA00004123"/>
    </source>
</evidence>
<evidence type="ECO:0000256" key="2">
    <source>
        <dbReference type="ARBA" id="ARBA00004584"/>
    </source>
</evidence>
<feature type="compositionally biased region" description="Polar residues" evidence="11">
    <location>
        <begin position="164"/>
        <end position="179"/>
    </location>
</feature>
<dbReference type="EMBL" id="KN824348">
    <property type="protein sequence ID" value="KIM22769.1"/>
    <property type="molecule type" value="Genomic_DNA"/>
</dbReference>
<keyword evidence="8" id="KW-0131">Cell cycle</keyword>
<dbReference type="InterPro" id="IPR018851">
    <property type="entry name" value="Borealin_N"/>
</dbReference>
<dbReference type="GO" id="GO:0000775">
    <property type="term" value="C:chromosome, centromeric region"/>
    <property type="evidence" value="ECO:0007669"/>
    <property type="project" value="UniProtKB-SubCell"/>
</dbReference>
<dbReference type="GO" id="GO:0000070">
    <property type="term" value="P:mitotic sister chromatid segregation"/>
    <property type="evidence" value="ECO:0007669"/>
    <property type="project" value="TreeGrafter"/>
</dbReference>
<evidence type="ECO:0000256" key="11">
    <source>
        <dbReference type="SAM" id="MobiDB-lite"/>
    </source>
</evidence>
<dbReference type="GO" id="GO:0032133">
    <property type="term" value="C:chromosome passenger complex"/>
    <property type="evidence" value="ECO:0007669"/>
    <property type="project" value="TreeGrafter"/>
</dbReference>
<keyword evidence="7" id="KW-0539">Nucleus</keyword>
<reference evidence="13 14" key="1">
    <citation type="submission" date="2014-04" db="EMBL/GenBank/DDBJ databases">
        <authorList>
            <consortium name="DOE Joint Genome Institute"/>
            <person name="Kuo A."/>
            <person name="Zuccaro A."/>
            <person name="Kohler A."/>
            <person name="Nagy L.G."/>
            <person name="Floudas D."/>
            <person name="Copeland A."/>
            <person name="Barry K.W."/>
            <person name="Cichocki N."/>
            <person name="Veneault-Fourrey C."/>
            <person name="LaButti K."/>
            <person name="Lindquist E.A."/>
            <person name="Lipzen A."/>
            <person name="Lundell T."/>
            <person name="Morin E."/>
            <person name="Murat C."/>
            <person name="Sun H."/>
            <person name="Tunlid A."/>
            <person name="Henrissat B."/>
            <person name="Grigoriev I.V."/>
            <person name="Hibbett D.S."/>
            <person name="Martin F."/>
            <person name="Nordberg H.P."/>
            <person name="Cantor M.N."/>
            <person name="Hua S.X."/>
        </authorList>
    </citation>
    <scope>NUCLEOTIDE SEQUENCE [LARGE SCALE GENOMIC DNA]</scope>
    <source>
        <strain evidence="13 14">MAFF 305830</strain>
    </source>
</reference>
<feature type="coiled-coil region" evidence="10">
    <location>
        <begin position="19"/>
        <end position="46"/>
    </location>
</feature>
<keyword evidence="10" id="KW-0175">Coiled coil</keyword>
<evidence type="ECO:0000256" key="5">
    <source>
        <dbReference type="ARBA" id="ARBA00022618"/>
    </source>
</evidence>
<dbReference type="PANTHER" id="PTHR16040:SF7">
    <property type="entry name" value="AUSTRALIN, ISOFORM A-RELATED"/>
    <property type="match status" value="1"/>
</dbReference>
<organism evidence="13 14">
    <name type="scientific">Serendipita vermifera MAFF 305830</name>
    <dbReference type="NCBI Taxonomy" id="933852"/>
    <lineage>
        <taxon>Eukaryota</taxon>
        <taxon>Fungi</taxon>
        <taxon>Dikarya</taxon>
        <taxon>Basidiomycota</taxon>
        <taxon>Agaricomycotina</taxon>
        <taxon>Agaricomycetes</taxon>
        <taxon>Sebacinales</taxon>
        <taxon>Serendipitaceae</taxon>
        <taxon>Serendipita</taxon>
    </lineage>
</organism>
<dbReference type="Proteomes" id="UP000054097">
    <property type="component" value="Unassembled WGS sequence"/>
</dbReference>
<reference evidence="14" key="2">
    <citation type="submission" date="2015-01" db="EMBL/GenBank/DDBJ databases">
        <title>Evolutionary Origins and Diversification of the Mycorrhizal Mutualists.</title>
        <authorList>
            <consortium name="DOE Joint Genome Institute"/>
            <consortium name="Mycorrhizal Genomics Consortium"/>
            <person name="Kohler A."/>
            <person name="Kuo A."/>
            <person name="Nagy L.G."/>
            <person name="Floudas D."/>
            <person name="Copeland A."/>
            <person name="Barry K.W."/>
            <person name="Cichocki N."/>
            <person name="Veneault-Fourrey C."/>
            <person name="LaButti K."/>
            <person name="Lindquist E.A."/>
            <person name="Lipzen A."/>
            <person name="Lundell T."/>
            <person name="Morin E."/>
            <person name="Murat C."/>
            <person name="Riley R."/>
            <person name="Ohm R."/>
            <person name="Sun H."/>
            <person name="Tunlid A."/>
            <person name="Henrissat B."/>
            <person name="Grigoriev I.V."/>
            <person name="Hibbett D.S."/>
            <person name="Martin F."/>
        </authorList>
    </citation>
    <scope>NUCLEOTIDE SEQUENCE [LARGE SCALE GENOMIC DNA]</scope>
    <source>
        <strain evidence="14">MAFF 305830</strain>
    </source>
</reference>
<comment type="similarity">
    <text evidence="3">Belongs to the borealin family.</text>
</comment>
<dbReference type="HOGENOM" id="CLU_041191_0_0_1"/>
<dbReference type="GO" id="GO:0005634">
    <property type="term" value="C:nucleus"/>
    <property type="evidence" value="ECO:0007669"/>
    <property type="project" value="UniProtKB-SubCell"/>
</dbReference>
<evidence type="ECO:0000256" key="8">
    <source>
        <dbReference type="ARBA" id="ARBA00023306"/>
    </source>
</evidence>
<evidence type="ECO:0000256" key="7">
    <source>
        <dbReference type="ARBA" id="ARBA00023242"/>
    </source>
</evidence>
<evidence type="ECO:0000256" key="6">
    <source>
        <dbReference type="ARBA" id="ARBA00022776"/>
    </source>
</evidence>
<evidence type="ECO:0000259" key="12">
    <source>
        <dbReference type="Pfam" id="PF10444"/>
    </source>
</evidence>
<evidence type="ECO:0000313" key="14">
    <source>
        <dbReference type="Proteomes" id="UP000054097"/>
    </source>
</evidence>
<dbReference type="OrthoDB" id="2392550at2759"/>
<keyword evidence="14" id="KW-1185">Reference proteome</keyword>
<dbReference type="PANTHER" id="PTHR16040">
    <property type="entry name" value="AUSTRALIN, ISOFORM A-RELATED"/>
    <property type="match status" value="1"/>
</dbReference>
<proteinExistence type="inferred from homology"/>
<evidence type="ECO:0000256" key="3">
    <source>
        <dbReference type="ARBA" id="ARBA00009914"/>
    </source>
</evidence>
<protein>
    <recommendedName>
        <fullName evidence="12">Borealin N-terminal domain-containing protein</fullName>
    </recommendedName>
</protein>
<dbReference type="InterPro" id="IPR018867">
    <property type="entry name" value="Cell_div_borealin"/>
</dbReference>
<dbReference type="AlphaFoldDB" id="A0A0C3ARU2"/>
<comment type="subcellular location">
    <subcellularLocation>
        <location evidence="2">Chromosome</location>
        <location evidence="2">Centromere</location>
    </subcellularLocation>
    <subcellularLocation>
        <location evidence="1">Nucleus</location>
    </subcellularLocation>
</comment>